<evidence type="ECO:0000313" key="2">
    <source>
        <dbReference type="Proteomes" id="UP001221142"/>
    </source>
</evidence>
<dbReference type="AlphaFoldDB" id="A0AAD7F6E2"/>
<reference evidence="1" key="1">
    <citation type="submission" date="2023-03" db="EMBL/GenBank/DDBJ databases">
        <title>Massive genome expansion in bonnet fungi (Mycena s.s.) driven by repeated elements and novel gene families across ecological guilds.</title>
        <authorList>
            <consortium name="Lawrence Berkeley National Laboratory"/>
            <person name="Harder C.B."/>
            <person name="Miyauchi S."/>
            <person name="Viragh M."/>
            <person name="Kuo A."/>
            <person name="Thoen E."/>
            <person name="Andreopoulos B."/>
            <person name="Lu D."/>
            <person name="Skrede I."/>
            <person name="Drula E."/>
            <person name="Henrissat B."/>
            <person name="Morin E."/>
            <person name="Kohler A."/>
            <person name="Barry K."/>
            <person name="LaButti K."/>
            <person name="Morin E."/>
            <person name="Salamov A."/>
            <person name="Lipzen A."/>
            <person name="Mereny Z."/>
            <person name="Hegedus B."/>
            <person name="Baldrian P."/>
            <person name="Stursova M."/>
            <person name="Weitz H."/>
            <person name="Taylor A."/>
            <person name="Grigoriev I.V."/>
            <person name="Nagy L.G."/>
            <person name="Martin F."/>
            <person name="Kauserud H."/>
        </authorList>
    </citation>
    <scope>NUCLEOTIDE SEQUENCE</scope>
    <source>
        <strain evidence="1">9284</strain>
    </source>
</reference>
<dbReference type="Proteomes" id="UP001221142">
    <property type="component" value="Unassembled WGS sequence"/>
</dbReference>
<dbReference type="EMBL" id="JARKIF010000095">
    <property type="protein sequence ID" value="KAJ7604634.1"/>
    <property type="molecule type" value="Genomic_DNA"/>
</dbReference>
<comment type="caution">
    <text evidence="1">The sequence shown here is derived from an EMBL/GenBank/DDBJ whole genome shotgun (WGS) entry which is preliminary data.</text>
</comment>
<keyword evidence="2" id="KW-1185">Reference proteome</keyword>
<gene>
    <name evidence="1" type="ORF">FB45DRAFT_1043343</name>
</gene>
<organism evidence="1 2">
    <name type="scientific">Roridomyces roridus</name>
    <dbReference type="NCBI Taxonomy" id="1738132"/>
    <lineage>
        <taxon>Eukaryota</taxon>
        <taxon>Fungi</taxon>
        <taxon>Dikarya</taxon>
        <taxon>Basidiomycota</taxon>
        <taxon>Agaricomycotina</taxon>
        <taxon>Agaricomycetes</taxon>
        <taxon>Agaricomycetidae</taxon>
        <taxon>Agaricales</taxon>
        <taxon>Marasmiineae</taxon>
        <taxon>Mycenaceae</taxon>
        <taxon>Roridomyces</taxon>
    </lineage>
</organism>
<sequence length="87" mass="9597">MQLHAPAYTSQKVGEERFCSLLRVTTDDGLSHAAACNLSNATHTATNSEGTTIIWHLLSAIRSYTCLGPTRLNAERRFQLHQVSGRL</sequence>
<name>A0AAD7F6E2_9AGAR</name>
<protein>
    <submittedName>
        <fullName evidence="1">Uncharacterized protein</fullName>
    </submittedName>
</protein>
<evidence type="ECO:0000313" key="1">
    <source>
        <dbReference type="EMBL" id="KAJ7604634.1"/>
    </source>
</evidence>
<proteinExistence type="predicted"/>
<accession>A0AAD7F6E2</accession>